<evidence type="ECO:0000313" key="6">
    <source>
        <dbReference type="EMBL" id="SMX73639.1"/>
    </source>
</evidence>
<dbReference type="InterPro" id="IPR009057">
    <property type="entry name" value="Homeodomain-like_sf"/>
</dbReference>
<keyword evidence="3" id="KW-0804">Transcription</keyword>
<sequence length="198" mass="21620">MPTPRGRPADRSRDVAIRKAALELLAEVGYEQLSMDAVATRARSGKNTIYRRWEGKADLIVDALNQAKGASEVPDHGCLRADLHAVADFAVHVEGLVGASAWIGVAAAMNRDEQLREVFQQRFLEPRTQAMRQVFDRAAARGEIEPGGSDLLVDTFSALTLLRSLVTGAALDAAYVRRVMDEVVLPLAGIQATERKNR</sequence>
<feature type="domain" description="HTH tetR-type" evidence="5">
    <location>
        <begin position="11"/>
        <end position="71"/>
    </location>
</feature>
<accession>A0A2H1IEJ6</accession>
<dbReference type="GO" id="GO:0003700">
    <property type="term" value="F:DNA-binding transcription factor activity"/>
    <property type="evidence" value="ECO:0007669"/>
    <property type="project" value="TreeGrafter"/>
</dbReference>
<dbReference type="PROSITE" id="PS50977">
    <property type="entry name" value="HTH_TETR_2"/>
    <property type="match status" value="1"/>
</dbReference>
<dbReference type="InterPro" id="IPR050109">
    <property type="entry name" value="HTH-type_TetR-like_transc_reg"/>
</dbReference>
<keyword evidence="1" id="KW-0805">Transcription regulation</keyword>
<evidence type="ECO:0000313" key="7">
    <source>
        <dbReference type="Proteomes" id="UP000234300"/>
    </source>
</evidence>
<dbReference type="Gene3D" id="1.10.357.10">
    <property type="entry name" value="Tetracycline Repressor, domain 2"/>
    <property type="match status" value="1"/>
</dbReference>
<evidence type="ECO:0000256" key="4">
    <source>
        <dbReference type="PROSITE-ProRule" id="PRU00335"/>
    </source>
</evidence>
<dbReference type="SUPFAM" id="SSF48498">
    <property type="entry name" value="Tetracyclin repressor-like, C-terminal domain"/>
    <property type="match status" value="1"/>
</dbReference>
<evidence type="ECO:0000259" key="5">
    <source>
        <dbReference type="PROSITE" id="PS50977"/>
    </source>
</evidence>
<dbReference type="SUPFAM" id="SSF46689">
    <property type="entry name" value="Homeodomain-like"/>
    <property type="match status" value="1"/>
</dbReference>
<dbReference type="InterPro" id="IPR036271">
    <property type="entry name" value="Tet_transcr_reg_TetR-rel_C_sf"/>
</dbReference>
<dbReference type="PRINTS" id="PR00455">
    <property type="entry name" value="HTHTETR"/>
</dbReference>
<dbReference type="RefSeq" id="WP_101556380.1">
    <property type="nucleotide sequence ID" value="NZ_FXZI01000001.1"/>
</dbReference>
<reference evidence="6 7" key="1">
    <citation type="submission" date="2017-03" db="EMBL/GenBank/DDBJ databases">
        <authorList>
            <person name="Afonso C.L."/>
            <person name="Miller P.J."/>
            <person name="Scott M.A."/>
            <person name="Spackman E."/>
            <person name="Goraichik I."/>
            <person name="Dimitrov K.M."/>
            <person name="Suarez D.L."/>
            <person name="Swayne D.E."/>
        </authorList>
    </citation>
    <scope>NUCLEOTIDE SEQUENCE [LARGE SCALE GENOMIC DNA]</scope>
    <source>
        <strain evidence="7">8(6)</strain>
    </source>
</reference>
<keyword evidence="2 4" id="KW-0238">DNA-binding</keyword>
<organism evidence="6 7">
    <name type="scientific">Brevibacterium aurantiacum</name>
    <dbReference type="NCBI Taxonomy" id="273384"/>
    <lineage>
        <taxon>Bacteria</taxon>
        <taxon>Bacillati</taxon>
        <taxon>Actinomycetota</taxon>
        <taxon>Actinomycetes</taxon>
        <taxon>Micrococcales</taxon>
        <taxon>Brevibacteriaceae</taxon>
        <taxon>Brevibacterium</taxon>
    </lineage>
</organism>
<evidence type="ECO:0000256" key="2">
    <source>
        <dbReference type="ARBA" id="ARBA00023125"/>
    </source>
</evidence>
<dbReference type="Proteomes" id="UP000234300">
    <property type="component" value="Unassembled WGS sequence"/>
</dbReference>
<dbReference type="AlphaFoldDB" id="A0A2H1IEJ6"/>
<gene>
    <name evidence="6" type="ORF">BAURA86_00561</name>
</gene>
<dbReference type="Pfam" id="PF16859">
    <property type="entry name" value="TetR_C_11"/>
    <property type="match status" value="1"/>
</dbReference>
<dbReference type="PANTHER" id="PTHR30055:SF148">
    <property type="entry name" value="TETR-FAMILY TRANSCRIPTIONAL REGULATOR"/>
    <property type="match status" value="1"/>
</dbReference>
<name>A0A2H1IEJ6_BREAU</name>
<dbReference type="InterPro" id="IPR011075">
    <property type="entry name" value="TetR_C"/>
</dbReference>
<dbReference type="EMBL" id="FXZI01000001">
    <property type="protein sequence ID" value="SMX73639.1"/>
    <property type="molecule type" value="Genomic_DNA"/>
</dbReference>
<feature type="DNA-binding region" description="H-T-H motif" evidence="4">
    <location>
        <begin position="34"/>
        <end position="53"/>
    </location>
</feature>
<evidence type="ECO:0000256" key="1">
    <source>
        <dbReference type="ARBA" id="ARBA00023015"/>
    </source>
</evidence>
<dbReference type="GO" id="GO:0000976">
    <property type="term" value="F:transcription cis-regulatory region binding"/>
    <property type="evidence" value="ECO:0007669"/>
    <property type="project" value="TreeGrafter"/>
</dbReference>
<dbReference type="PANTHER" id="PTHR30055">
    <property type="entry name" value="HTH-TYPE TRANSCRIPTIONAL REGULATOR RUTR"/>
    <property type="match status" value="1"/>
</dbReference>
<dbReference type="InterPro" id="IPR001647">
    <property type="entry name" value="HTH_TetR"/>
</dbReference>
<dbReference type="Gene3D" id="1.10.10.60">
    <property type="entry name" value="Homeodomain-like"/>
    <property type="match status" value="1"/>
</dbReference>
<protein>
    <submittedName>
        <fullName evidence="6">Transcriptional regulator, TetR family</fullName>
    </submittedName>
</protein>
<evidence type="ECO:0000256" key="3">
    <source>
        <dbReference type="ARBA" id="ARBA00023163"/>
    </source>
</evidence>
<dbReference type="Pfam" id="PF00440">
    <property type="entry name" value="TetR_N"/>
    <property type="match status" value="1"/>
</dbReference>
<proteinExistence type="predicted"/>